<evidence type="ECO:0000313" key="3">
    <source>
        <dbReference type="Proteomes" id="UP000234847"/>
    </source>
</evidence>
<dbReference type="AlphaFoldDB" id="A0AAX0VL93"/>
<feature type="compositionally biased region" description="Basic residues" evidence="1">
    <location>
        <begin position="95"/>
        <end position="104"/>
    </location>
</feature>
<gene>
    <name evidence="2" type="ORF">CYJ95_04435</name>
</gene>
<feature type="region of interest" description="Disordered" evidence="1">
    <location>
        <begin position="95"/>
        <end position="120"/>
    </location>
</feature>
<evidence type="ECO:0000313" key="2">
    <source>
        <dbReference type="EMBL" id="PKZ82450.1"/>
    </source>
</evidence>
<proteinExistence type="predicted"/>
<name>A0AAX0VL93_MICLU</name>
<dbReference type="EMBL" id="PKJT01000003">
    <property type="protein sequence ID" value="PKZ82450.1"/>
    <property type="molecule type" value="Genomic_DNA"/>
</dbReference>
<sequence length="120" mass="13156">MGTVAAMSHPTPVSPDPAPDEGARARARRDELTDLERAVLDLEAATWRYGGAKDHAVRERLGLSPTAYYQVLNGLLDREAALAYRPLLVTRLLRKRGTRSRARRGPADPAPSTPASRQEN</sequence>
<comment type="caution">
    <text evidence="2">The sequence shown here is derived from an EMBL/GenBank/DDBJ whole genome shotgun (WGS) entry which is preliminary data.</text>
</comment>
<dbReference type="Proteomes" id="UP000234847">
    <property type="component" value="Unassembled WGS sequence"/>
</dbReference>
<dbReference type="InterPro" id="IPR021678">
    <property type="entry name" value="DUF3263"/>
</dbReference>
<dbReference type="Pfam" id="PF11662">
    <property type="entry name" value="DUF3263"/>
    <property type="match status" value="1"/>
</dbReference>
<evidence type="ECO:0000256" key="1">
    <source>
        <dbReference type="SAM" id="MobiDB-lite"/>
    </source>
</evidence>
<protein>
    <submittedName>
        <fullName evidence="2">DUF3263 domain-containing protein</fullName>
    </submittedName>
</protein>
<accession>A0AAX0VL93</accession>
<reference evidence="2 3" key="1">
    <citation type="submission" date="2017-12" db="EMBL/GenBank/DDBJ databases">
        <title>Phylogenetic diversity of female urinary microbiome.</title>
        <authorList>
            <person name="Thomas-White K."/>
            <person name="Wolfe A.J."/>
        </authorList>
    </citation>
    <scope>NUCLEOTIDE SEQUENCE [LARGE SCALE GENOMIC DNA]</scope>
    <source>
        <strain evidence="2 3">UMB0038</strain>
    </source>
</reference>
<organism evidence="2 3">
    <name type="scientific">Micrococcus luteus</name>
    <name type="common">Micrococcus lysodeikticus</name>
    <dbReference type="NCBI Taxonomy" id="1270"/>
    <lineage>
        <taxon>Bacteria</taxon>
        <taxon>Bacillati</taxon>
        <taxon>Actinomycetota</taxon>
        <taxon>Actinomycetes</taxon>
        <taxon>Micrococcales</taxon>
        <taxon>Micrococcaceae</taxon>
        <taxon>Micrococcus</taxon>
    </lineage>
</organism>
<feature type="region of interest" description="Disordered" evidence="1">
    <location>
        <begin position="1"/>
        <end position="28"/>
    </location>
</feature>